<dbReference type="Proteomes" id="UP000076842">
    <property type="component" value="Unassembled WGS sequence"/>
</dbReference>
<dbReference type="InterPro" id="IPR007356">
    <property type="entry name" value="tRNA_m1G_MeTrfase_euk"/>
</dbReference>
<evidence type="ECO:0000313" key="11">
    <source>
        <dbReference type="EMBL" id="KZT53319.1"/>
    </source>
</evidence>
<dbReference type="EC" id="2.1.1.221" evidence="1"/>
<feature type="region of interest" description="Disordered" evidence="9">
    <location>
        <begin position="1"/>
        <end position="21"/>
    </location>
</feature>
<dbReference type="GO" id="GO:0000049">
    <property type="term" value="F:tRNA binding"/>
    <property type="evidence" value="ECO:0007669"/>
    <property type="project" value="TreeGrafter"/>
</dbReference>
<reference evidence="11 12" key="1">
    <citation type="journal article" date="2016" name="Mol. Biol. Evol.">
        <title>Comparative Genomics of Early-Diverging Mushroom-Forming Fungi Provides Insights into the Origins of Lignocellulose Decay Capabilities.</title>
        <authorList>
            <person name="Nagy L.G."/>
            <person name="Riley R."/>
            <person name="Tritt A."/>
            <person name="Adam C."/>
            <person name="Daum C."/>
            <person name="Floudas D."/>
            <person name="Sun H."/>
            <person name="Yadav J.S."/>
            <person name="Pangilinan J."/>
            <person name="Larsson K.H."/>
            <person name="Matsuura K."/>
            <person name="Barry K."/>
            <person name="Labutti K."/>
            <person name="Kuo R."/>
            <person name="Ohm R.A."/>
            <person name="Bhattacharya S.S."/>
            <person name="Shirouzu T."/>
            <person name="Yoshinaga Y."/>
            <person name="Martin F.M."/>
            <person name="Grigoriev I.V."/>
            <person name="Hibbett D.S."/>
        </authorList>
    </citation>
    <scope>NUCLEOTIDE SEQUENCE [LARGE SCALE GENOMIC DNA]</scope>
    <source>
        <strain evidence="11 12">HHB12733</strain>
    </source>
</reference>
<dbReference type="STRING" id="1353952.A0A165DQL4"/>
<organism evidence="11 12">
    <name type="scientific">Calocera cornea HHB12733</name>
    <dbReference type="NCBI Taxonomy" id="1353952"/>
    <lineage>
        <taxon>Eukaryota</taxon>
        <taxon>Fungi</taxon>
        <taxon>Dikarya</taxon>
        <taxon>Basidiomycota</taxon>
        <taxon>Agaricomycotina</taxon>
        <taxon>Dacrymycetes</taxon>
        <taxon>Dacrymycetales</taxon>
        <taxon>Dacrymycetaceae</taxon>
        <taxon>Calocera</taxon>
    </lineage>
</organism>
<evidence type="ECO:0000313" key="12">
    <source>
        <dbReference type="Proteomes" id="UP000076842"/>
    </source>
</evidence>
<comment type="catalytic activity">
    <reaction evidence="8">
        <text>guanosine(9) in tRNA + S-adenosyl-L-methionine = N(1)-methylguanosine(9) in tRNA + S-adenosyl-L-homocysteine + H(+)</text>
        <dbReference type="Rhea" id="RHEA:43156"/>
        <dbReference type="Rhea" id="RHEA-COMP:10367"/>
        <dbReference type="Rhea" id="RHEA-COMP:10368"/>
        <dbReference type="ChEBI" id="CHEBI:15378"/>
        <dbReference type="ChEBI" id="CHEBI:57856"/>
        <dbReference type="ChEBI" id="CHEBI:59789"/>
        <dbReference type="ChEBI" id="CHEBI:73542"/>
        <dbReference type="ChEBI" id="CHEBI:74269"/>
        <dbReference type="EC" id="2.1.1.221"/>
    </reaction>
</comment>
<dbReference type="FunCoup" id="A0A165DQL4">
    <property type="interactions" value="635"/>
</dbReference>
<dbReference type="AlphaFoldDB" id="A0A165DQL4"/>
<feature type="compositionally biased region" description="Pro residues" evidence="9">
    <location>
        <begin position="372"/>
        <end position="381"/>
    </location>
</feature>
<evidence type="ECO:0000256" key="6">
    <source>
        <dbReference type="ARBA" id="ARBA00031792"/>
    </source>
</evidence>
<dbReference type="Gene3D" id="3.40.1280.30">
    <property type="match status" value="1"/>
</dbReference>
<evidence type="ECO:0000256" key="9">
    <source>
        <dbReference type="SAM" id="MobiDB-lite"/>
    </source>
</evidence>
<dbReference type="PANTHER" id="PTHR13563:SF13">
    <property type="entry name" value="TRNA METHYLTRANSFERASE 10 HOMOLOG A"/>
    <property type="match status" value="1"/>
</dbReference>
<keyword evidence="3" id="KW-0489">Methyltransferase</keyword>
<dbReference type="GO" id="GO:0002939">
    <property type="term" value="P:tRNA N1-guanine methylation"/>
    <property type="evidence" value="ECO:0007669"/>
    <property type="project" value="TreeGrafter"/>
</dbReference>
<feature type="region of interest" description="Disordered" evidence="9">
    <location>
        <begin position="33"/>
        <end position="111"/>
    </location>
</feature>
<keyword evidence="12" id="KW-1185">Reference proteome</keyword>
<feature type="compositionally biased region" description="Basic and acidic residues" evidence="9">
    <location>
        <begin position="9"/>
        <end position="18"/>
    </location>
</feature>
<dbReference type="PANTHER" id="PTHR13563">
    <property type="entry name" value="TRNA (GUANINE-9-) METHYLTRANSFERASE"/>
    <property type="match status" value="1"/>
</dbReference>
<feature type="domain" description="SAM-dependent MTase TRM10-type" evidence="10">
    <location>
        <begin position="100"/>
        <end position="327"/>
    </location>
</feature>
<dbReference type="InterPro" id="IPR028564">
    <property type="entry name" value="MT_TRM10-typ"/>
</dbReference>
<evidence type="ECO:0000256" key="2">
    <source>
        <dbReference type="ARBA" id="ARBA00020451"/>
    </source>
</evidence>
<dbReference type="GO" id="GO:0005634">
    <property type="term" value="C:nucleus"/>
    <property type="evidence" value="ECO:0007669"/>
    <property type="project" value="TreeGrafter"/>
</dbReference>
<proteinExistence type="predicted"/>
<keyword evidence="4" id="KW-0808">Transferase</keyword>
<dbReference type="InterPro" id="IPR038459">
    <property type="entry name" value="MT_TRM10-typ_sf"/>
</dbReference>
<feature type="region of interest" description="Disordered" evidence="9">
    <location>
        <begin position="326"/>
        <end position="389"/>
    </location>
</feature>
<dbReference type="PROSITE" id="PS51675">
    <property type="entry name" value="SAM_MT_TRM10"/>
    <property type="match status" value="1"/>
</dbReference>
<sequence length="389" mass="43204">MSVDGDIDTADRAAHEDATVSIAAGDAAGDFVRQEQASDIQPAGSEPVLSKNAQRRLRKAERQAALKAARKLKDKEKKAEKKRKREEAIASGVQAPEPPRKRPRPPPVEQKKFNARVIVDLGFDDKMSEKEVMSLCNQLSYTYGANRKAPVMFANLAFSSLNGQTQHRMEEAFRGSYKQWKAVDWWPDGYEHLWREPDAAGNENEAHGDAEATLPRAPKGSIVYLTADGDEEITELKEGETYIIGGIVDRNRYKVIITMVLQNLCRDKATGQGIRAARLPIGKYLSELPTRKVLTVNQVIDIMLTWLEIGDWREAFWKQIPKRKFQGKERGDDDAGDEAEVGVPEGDEDGADEDAEEGSDAPLGTVEFGTEPPEPAEPVVPPEEIDKLL</sequence>
<dbReference type="CDD" id="cd18089">
    <property type="entry name" value="SPOUT_Trm10-like"/>
    <property type="match status" value="1"/>
</dbReference>
<dbReference type="InParanoid" id="A0A165DQL4"/>
<keyword evidence="5" id="KW-0949">S-adenosyl-L-methionine</keyword>
<evidence type="ECO:0000256" key="1">
    <source>
        <dbReference type="ARBA" id="ARBA00012797"/>
    </source>
</evidence>
<dbReference type="EMBL" id="KV424041">
    <property type="protein sequence ID" value="KZT53319.1"/>
    <property type="molecule type" value="Genomic_DNA"/>
</dbReference>
<accession>A0A165DQL4</accession>
<evidence type="ECO:0000256" key="7">
    <source>
        <dbReference type="ARBA" id="ARBA00032166"/>
    </source>
</evidence>
<evidence type="ECO:0000259" key="10">
    <source>
        <dbReference type="PROSITE" id="PS51675"/>
    </source>
</evidence>
<dbReference type="GO" id="GO:0052905">
    <property type="term" value="F:tRNA (guanosine(9)-N1)-methyltransferase activity"/>
    <property type="evidence" value="ECO:0007669"/>
    <property type="project" value="UniProtKB-EC"/>
</dbReference>
<evidence type="ECO:0000256" key="8">
    <source>
        <dbReference type="ARBA" id="ARBA00048434"/>
    </source>
</evidence>
<protein>
    <recommendedName>
        <fullName evidence="2">tRNA (guanine(9)-N1)-methyltransferase</fullName>
        <ecNumber evidence="1">2.1.1.221</ecNumber>
    </recommendedName>
    <alternativeName>
        <fullName evidence="7">tRNA methyltransferase 10</fullName>
    </alternativeName>
    <alternativeName>
        <fullName evidence="6">tRNA(m1G9)-methyltransferase</fullName>
    </alternativeName>
</protein>
<evidence type="ECO:0000256" key="5">
    <source>
        <dbReference type="ARBA" id="ARBA00022691"/>
    </source>
</evidence>
<gene>
    <name evidence="11" type="ORF">CALCODRAFT_501271</name>
</gene>
<evidence type="ECO:0000256" key="4">
    <source>
        <dbReference type="ARBA" id="ARBA00022679"/>
    </source>
</evidence>
<feature type="compositionally biased region" description="Acidic residues" evidence="9">
    <location>
        <begin position="334"/>
        <end position="359"/>
    </location>
</feature>
<name>A0A165DQL4_9BASI</name>
<dbReference type="OrthoDB" id="278300at2759"/>
<evidence type="ECO:0000256" key="3">
    <source>
        <dbReference type="ARBA" id="ARBA00022603"/>
    </source>
</evidence>